<keyword evidence="2" id="KW-1185">Reference proteome</keyword>
<feature type="non-terminal residue" evidence="1">
    <location>
        <position position="1"/>
    </location>
</feature>
<sequence length="103" mass="11545">VELIQQMNFRSQISILNSVYKRFTERFKSYLGSCGGPHLFYLSLSELCHSLLIQWDLEILGPLSSSSSSTVTTESYSAATFKKKKPRGRQLYSKAQCLLGGST</sequence>
<protein>
    <submittedName>
        <fullName evidence="1">Uncharacterized protein</fullName>
    </submittedName>
</protein>
<dbReference type="EMBL" id="JXTB01000044">
    <property type="protein sequence ID" value="PON71574.1"/>
    <property type="molecule type" value="Genomic_DNA"/>
</dbReference>
<reference evidence="2" key="1">
    <citation type="submission" date="2016-06" db="EMBL/GenBank/DDBJ databases">
        <title>Parallel loss of symbiosis genes in relatives of nitrogen-fixing non-legume Parasponia.</title>
        <authorList>
            <person name="Van Velzen R."/>
            <person name="Holmer R."/>
            <person name="Bu F."/>
            <person name="Rutten L."/>
            <person name="Van Zeijl A."/>
            <person name="Liu W."/>
            <person name="Santuari L."/>
            <person name="Cao Q."/>
            <person name="Sharma T."/>
            <person name="Shen D."/>
            <person name="Roswanjaya Y."/>
            <person name="Wardhani T."/>
            <person name="Kalhor M.S."/>
            <person name="Jansen J."/>
            <person name="Van den Hoogen J."/>
            <person name="Gungor B."/>
            <person name="Hartog M."/>
            <person name="Hontelez J."/>
            <person name="Verver J."/>
            <person name="Yang W.-C."/>
            <person name="Schijlen E."/>
            <person name="Repin R."/>
            <person name="Schilthuizen M."/>
            <person name="Schranz E."/>
            <person name="Heidstra R."/>
            <person name="Miyata K."/>
            <person name="Fedorova E."/>
            <person name="Kohlen W."/>
            <person name="Bisseling T."/>
            <person name="Smit S."/>
            <person name="Geurts R."/>
        </authorList>
    </citation>
    <scope>NUCLEOTIDE SEQUENCE [LARGE SCALE GENOMIC DNA]</scope>
    <source>
        <strain evidence="2">cv. WU1-14</strain>
    </source>
</reference>
<organism evidence="1 2">
    <name type="scientific">Parasponia andersonii</name>
    <name type="common">Sponia andersonii</name>
    <dbReference type="NCBI Taxonomy" id="3476"/>
    <lineage>
        <taxon>Eukaryota</taxon>
        <taxon>Viridiplantae</taxon>
        <taxon>Streptophyta</taxon>
        <taxon>Embryophyta</taxon>
        <taxon>Tracheophyta</taxon>
        <taxon>Spermatophyta</taxon>
        <taxon>Magnoliopsida</taxon>
        <taxon>eudicotyledons</taxon>
        <taxon>Gunneridae</taxon>
        <taxon>Pentapetalae</taxon>
        <taxon>rosids</taxon>
        <taxon>fabids</taxon>
        <taxon>Rosales</taxon>
        <taxon>Cannabaceae</taxon>
        <taxon>Parasponia</taxon>
    </lineage>
</organism>
<evidence type="ECO:0000313" key="2">
    <source>
        <dbReference type="Proteomes" id="UP000237105"/>
    </source>
</evidence>
<gene>
    <name evidence="1" type="ORF">PanWU01x14_073710</name>
</gene>
<accession>A0A2P5DE54</accession>
<dbReference type="AlphaFoldDB" id="A0A2P5DE54"/>
<name>A0A2P5DE54_PARAD</name>
<comment type="caution">
    <text evidence="1">The sequence shown here is derived from an EMBL/GenBank/DDBJ whole genome shotgun (WGS) entry which is preliminary data.</text>
</comment>
<evidence type="ECO:0000313" key="1">
    <source>
        <dbReference type="EMBL" id="PON71574.1"/>
    </source>
</evidence>
<dbReference type="Proteomes" id="UP000237105">
    <property type="component" value="Unassembled WGS sequence"/>
</dbReference>
<proteinExistence type="predicted"/>